<gene>
    <name evidence="1" type="ORF">SAMN02745163_00442</name>
</gene>
<dbReference type="AlphaFoldDB" id="A0A1M6CEH6"/>
<evidence type="ECO:0000313" key="1">
    <source>
        <dbReference type="EMBL" id="SHI59174.1"/>
    </source>
</evidence>
<dbReference type="EMBL" id="FQZB01000004">
    <property type="protein sequence ID" value="SHI59174.1"/>
    <property type="molecule type" value="Genomic_DNA"/>
</dbReference>
<dbReference type="Proteomes" id="UP000184310">
    <property type="component" value="Unassembled WGS sequence"/>
</dbReference>
<reference evidence="1 2" key="1">
    <citation type="submission" date="2016-11" db="EMBL/GenBank/DDBJ databases">
        <authorList>
            <person name="Jaros S."/>
            <person name="Januszkiewicz K."/>
            <person name="Wedrychowicz H."/>
        </authorList>
    </citation>
    <scope>NUCLEOTIDE SEQUENCE [LARGE SCALE GENOMIC DNA]</scope>
    <source>
        <strain evidence="1 2">DSM 21758</strain>
    </source>
</reference>
<accession>A0A1M6CEH6</accession>
<protein>
    <recommendedName>
        <fullName evidence="3">DUF5050 domain-containing protein</fullName>
    </recommendedName>
</protein>
<dbReference type="SUPFAM" id="SSF82171">
    <property type="entry name" value="DPP6 N-terminal domain-like"/>
    <property type="match status" value="1"/>
</dbReference>
<proteinExistence type="predicted"/>
<evidence type="ECO:0008006" key="3">
    <source>
        <dbReference type="Google" id="ProtNLM"/>
    </source>
</evidence>
<sequence>MVYMILTQINLRPFTLEQIIAILILVFRTFIKEYHHRTLGTYNLANSKIDIWHNEDNDSTIYTFCYNELNNKVYTIEHSLKEFSTTHYPHIPKHKIIQYTENGIRKKEIYSTNKNINDISVNNDATKILFTAANVENSEFINKFYLLDVNSLQKEVILNTKDKFTRIKLPKFSLDEKGFYFLGSTPDSKIIEEVEGTLPITENAIYYYEFKTKNTYKVFEIPNNVINIYKLN</sequence>
<organism evidence="1 2">
    <name type="scientific">Clostridium cavendishii DSM 21758</name>
    <dbReference type="NCBI Taxonomy" id="1121302"/>
    <lineage>
        <taxon>Bacteria</taxon>
        <taxon>Bacillati</taxon>
        <taxon>Bacillota</taxon>
        <taxon>Clostridia</taxon>
        <taxon>Eubacteriales</taxon>
        <taxon>Clostridiaceae</taxon>
        <taxon>Clostridium</taxon>
    </lineage>
</organism>
<keyword evidence="2" id="KW-1185">Reference proteome</keyword>
<evidence type="ECO:0000313" key="2">
    <source>
        <dbReference type="Proteomes" id="UP000184310"/>
    </source>
</evidence>
<name>A0A1M6CEH6_9CLOT</name>
<dbReference type="STRING" id="1121302.SAMN02745163_00442"/>